<evidence type="ECO:0000259" key="11">
    <source>
        <dbReference type="Pfam" id="PF07730"/>
    </source>
</evidence>
<dbReference type="InterPro" id="IPR050482">
    <property type="entry name" value="Sensor_HK_TwoCompSys"/>
</dbReference>
<gene>
    <name evidence="12" type="ORF">EBM89_11115</name>
</gene>
<evidence type="ECO:0000313" key="12">
    <source>
        <dbReference type="EMBL" id="RMI09252.1"/>
    </source>
</evidence>
<feature type="transmembrane region" description="Helical" evidence="9">
    <location>
        <begin position="128"/>
        <end position="149"/>
    </location>
</feature>
<comment type="catalytic activity">
    <reaction evidence="1">
        <text>ATP + protein L-histidine = ADP + protein N-phospho-L-histidine.</text>
        <dbReference type="EC" id="2.7.13.3"/>
    </reaction>
</comment>
<dbReference type="PANTHER" id="PTHR24421:SF10">
    <property type="entry name" value="NITRATE_NITRITE SENSOR PROTEIN NARQ"/>
    <property type="match status" value="1"/>
</dbReference>
<protein>
    <recommendedName>
        <fullName evidence="2">histidine kinase</fullName>
        <ecNumber evidence="2">2.7.13.3</ecNumber>
    </recommendedName>
</protein>
<sequence length="429" mass="43182">MSVTPPPAAPTRPRPARADVVAAGVTVGLAVAGLLALPPLSALDPTEVVDVPPLGGVRWWLVVGALAVQAGSVAWARVLPRLALLVVGAVVLAVAPLPPGAASGVLTLAVVVVVYRTAVVVRVARLRAALVAVVLLVAAGSGVDVALAPEPPDGPVLVGSALTQGVVVVLVGLVPALVVAGRRAVRDAQAGEVRALRGEQEARVQAALATQRTAMARELHDIAAHHLSGIALMASAIDRQITTDPDAARASVRQVRDQSRVVLTDLRRLVGLLREDDGAETDAPTLAAVRDLVAAPAAGGVATLHVVGAPEGAVLGGGVGPLAQLTAYRMVQEALANARTHAPGARCAVTVDDSADDAVVVTVRNEAAPAGATAPTSPGGGHGLRGMRERADLVGADLRHGPTPDGGWEVVLRVPRDPTPSGHDQGGAS</sequence>
<dbReference type="AlphaFoldDB" id="A0A3M2J578"/>
<dbReference type="Pfam" id="PF07730">
    <property type="entry name" value="HisKA_3"/>
    <property type="match status" value="1"/>
</dbReference>
<keyword evidence="8" id="KW-0902">Two-component regulatory system</keyword>
<dbReference type="Gene3D" id="1.20.5.1930">
    <property type="match status" value="1"/>
</dbReference>
<comment type="caution">
    <text evidence="12">The sequence shown here is derived from an EMBL/GenBank/DDBJ whole genome shotgun (WGS) entry which is preliminary data.</text>
</comment>
<evidence type="ECO:0000256" key="6">
    <source>
        <dbReference type="ARBA" id="ARBA00022777"/>
    </source>
</evidence>
<dbReference type="Pfam" id="PF02518">
    <property type="entry name" value="HATPase_c"/>
    <property type="match status" value="1"/>
</dbReference>
<dbReference type="EC" id="2.7.13.3" evidence="2"/>
<dbReference type="InterPro" id="IPR011712">
    <property type="entry name" value="Sig_transdc_His_kin_sub3_dim/P"/>
</dbReference>
<dbReference type="GO" id="GO:0016020">
    <property type="term" value="C:membrane"/>
    <property type="evidence" value="ECO:0007669"/>
    <property type="project" value="InterPro"/>
</dbReference>
<keyword evidence="13" id="KW-1185">Reference proteome</keyword>
<feature type="transmembrane region" description="Helical" evidence="9">
    <location>
        <begin position="104"/>
        <end position="121"/>
    </location>
</feature>
<dbReference type="GO" id="GO:0005524">
    <property type="term" value="F:ATP binding"/>
    <property type="evidence" value="ECO:0007669"/>
    <property type="project" value="UniProtKB-KW"/>
</dbReference>
<keyword evidence="4" id="KW-0808">Transferase</keyword>
<feature type="transmembrane region" description="Helical" evidence="9">
    <location>
        <begin position="20"/>
        <end position="37"/>
    </location>
</feature>
<name>A0A3M2J578_9CELL</name>
<evidence type="ECO:0000256" key="3">
    <source>
        <dbReference type="ARBA" id="ARBA00022553"/>
    </source>
</evidence>
<dbReference type="RefSeq" id="WP_122149491.1">
    <property type="nucleotide sequence ID" value="NZ_RFFI01000055.1"/>
</dbReference>
<evidence type="ECO:0000256" key="1">
    <source>
        <dbReference type="ARBA" id="ARBA00000085"/>
    </source>
</evidence>
<dbReference type="PANTHER" id="PTHR24421">
    <property type="entry name" value="NITRATE/NITRITE SENSOR PROTEIN NARX-RELATED"/>
    <property type="match status" value="1"/>
</dbReference>
<dbReference type="GO" id="GO:0046983">
    <property type="term" value="F:protein dimerization activity"/>
    <property type="evidence" value="ECO:0007669"/>
    <property type="project" value="InterPro"/>
</dbReference>
<evidence type="ECO:0000256" key="4">
    <source>
        <dbReference type="ARBA" id="ARBA00022679"/>
    </source>
</evidence>
<evidence type="ECO:0000256" key="5">
    <source>
        <dbReference type="ARBA" id="ARBA00022741"/>
    </source>
</evidence>
<dbReference type="InterPro" id="IPR036890">
    <property type="entry name" value="HATPase_C_sf"/>
</dbReference>
<accession>A0A3M2J578</accession>
<evidence type="ECO:0000256" key="2">
    <source>
        <dbReference type="ARBA" id="ARBA00012438"/>
    </source>
</evidence>
<feature type="domain" description="Histidine kinase/HSP90-like ATPase" evidence="10">
    <location>
        <begin position="326"/>
        <end position="417"/>
    </location>
</feature>
<dbReference type="EMBL" id="RFFI01000055">
    <property type="protein sequence ID" value="RMI09252.1"/>
    <property type="molecule type" value="Genomic_DNA"/>
</dbReference>
<dbReference type="SUPFAM" id="SSF55874">
    <property type="entry name" value="ATPase domain of HSP90 chaperone/DNA topoisomerase II/histidine kinase"/>
    <property type="match status" value="1"/>
</dbReference>
<feature type="transmembrane region" description="Helical" evidence="9">
    <location>
        <begin position="161"/>
        <end position="180"/>
    </location>
</feature>
<dbReference type="Gene3D" id="3.30.565.10">
    <property type="entry name" value="Histidine kinase-like ATPase, C-terminal domain"/>
    <property type="match status" value="1"/>
</dbReference>
<evidence type="ECO:0000256" key="7">
    <source>
        <dbReference type="ARBA" id="ARBA00022840"/>
    </source>
</evidence>
<reference evidence="12 13" key="1">
    <citation type="submission" date="2018-10" db="EMBL/GenBank/DDBJ databases">
        <title>Isolation, diversity and antifungal activity of actinobacteria from wheat.</title>
        <authorList>
            <person name="Han C."/>
        </authorList>
    </citation>
    <scope>NUCLEOTIDE SEQUENCE [LARGE SCALE GENOMIC DNA]</scope>
    <source>
        <strain evidence="12 13">NEAU-YY56</strain>
    </source>
</reference>
<dbReference type="CDD" id="cd16917">
    <property type="entry name" value="HATPase_UhpB-NarQ-NarX-like"/>
    <property type="match status" value="1"/>
</dbReference>
<dbReference type="InterPro" id="IPR003594">
    <property type="entry name" value="HATPase_dom"/>
</dbReference>
<feature type="domain" description="Signal transduction histidine kinase subgroup 3 dimerisation and phosphoacceptor" evidence="11">
    <location>
        <begin position="212"/>
        <end position="277"/>
    </location>
</feature>
<dbReference type="OrthoDB" id="227596at2"/>
<dbReference type="GO" id="GO:0000155">
    <property type="term" value="F:phosphorelay sensor kinase activity"/>
    <property type="evidence" value="ECO:0007669"/>
    <property type="project" value="InterPro"/>
</dbReference>
<organism evidence="12 13">
    <name type="scientific">Cellulomonas triticagri</name>
    <dbReference type="NCBI Taxonomy" id="2483352"/>
    <lineage>
        <taxon>Bacteria</taxon>
        <taxon>Bacillati</taxon>
        <taxon>Actinomycetota</taxon>
        <taxon>Actinomycetes</taxon>
        <taxon>Micrococcales</taxon>
        <taxon>Cellulomonadaceae</taxon>
        <taxon>Cellulomonas</taxon>
    </lineage>
</organism>
<keyword evidence="9" id="KW-0812">Transmembrane</keyword>
<evidence type="ECO:0000256" key="8">
    <source>
        <dbReference type="ARBA" id="ARBA00023012"/>
    </source>
</evidence>
<keyword evidence="9" id="KW-1133">Transmembrane helix</keyword>
<keyword evidence="3" id="KW-0597">Phosphoprotein</keyword>
<evidence type="ECO:0000256" key="9">
    <source>
        <dbReference type="SAM" id="Phobius"/>
    </source>
</evidence>
<evidence type="ECO:0000313" key="13">
    <source>
        <dbReference type="Proteomes" id="UP000269289"/>
    </source>
</evidence>
<feature type="transmembrane region" description="Helical" evidence="9">
    <location>
        <begin position="57"/>
        <end position="75"/>
    </location>
</feature>
<keyword evidence="9" id="KW-0472">Membrane</keyword>
<proteinExistence type="predicted"/>
<keyword evidence="6" id="KW-0418">Kinase</keyword>
<feature type="transmembrane region" description="Helical" evidence="9">
    <location>
        <begin position="82"/>
        <end position="98"/>
    </location>
</feature>
<evidence type="ECO:0000259" key="10">
    <source>
        <dbReference type="Pfam" id="PF02518"/>
    </source>
</evidence>
<keyword evidence="7" id="KW-0067">ATP-binding</keyword>
<dbReference type="Proteomes" id="UP000269289">
    <property type="component" value="Unassembled WGS sequence"/>
</dbReference>
<keyword evidence="5" id="KW-0547">Nucleotide-binding</keyword>